<evidence type="ECO:0000313" key="2">
    <source>
        <dbReference type="EMBL" id="KAA5612932.1"/>
    </source>
</evidence>
<organism evidence="2 3">
    <name type="scientific">Rhodovastum atsumiense</name>
    <dbReference type="NCBI Taxonomy" id="504468"/>
    <lineage>
        <taxon>Bacteria</taxon>
        <taxon>Pseudomonadati</taxon>
        <taxon>Pseudomonadota</taxon>
        <taxon>Alphaproteobacteria</taxon>
        <taxon>Acetobacterales</taxon>
        <taxon>Acetobacteraceae</taxon>
        <taxon>Rhodovastum</taxon>
    </lineage>
</organism>
<dbReference type="PANTHER" id="PTHR46656:SF3">
    <property type="entry name" value="PUTATIVE-RELATED"/>
    <property type="match status" value="1"/>
</dbReference>
<protein>
    <submittedName>
        <fullName evidence="2">Glycosyltransferase family 4 protein</fullName>
    </submittedName>
</protein>
<dbReference type="Gene3D" id="3.40.50.2000">
    <property type="entry name" value="Glycogen Phosphorylase B"/>
    <property type="match status" value="1"/>
</dbReference>
<dbReference type="GO" id="GO:0016740">
    <property type="term" value="F:transferase activity"/>
    <property type="evidence" value="ECO:0007669"/>
    <property type="project" value="UniProtKB-KW"/>
</dbReference>
<dbReference type="Proteomes" id="UP000325255">
    <property type="component" value="Unassembled WGS sequence"/>
</dbReference>
<dbReference type="RefSeq" id="WP_150040160.1">
    <property type="nucleotide sequence ID" value="NZ_OW485601.1"/>
</dbReference>
<dbReference type="OrthoDB" id="118340at2"/>
<proteinExistence type="predicted"/>
<feature type="region of interest" description="Disordered" evidence="1">
    <location>
        <begin position="1"/>
        <end position="20"/>
    </location>
</feature>
<sequence length="410" mass="45379">MKRSRSPGSGKPDTTGEAVAAGRGRAAAVLDDVPVTFIGRPFAPVAPGEALRGHVMACDALRLHHRVFELFPTTRTDPAHRQLMAARERHDLPGGIRIFHAGGAEVEQAMMAFAESGGRFDDGYNIIVPIYDLPVIPAQWATQLRRFDEIWALSGFIRDNLASSGLDSYWIGQTLDPQPGPCLPRRYFGVRESAFVLLHFFDPSSWVRQRNSHAVLALLDRLRRDDPYRDVQLVLQVLAAGPEDEAWATTIAGDPQVKVITTPPDSLHLRSLISACDCVVSLHHAEGGGRDLGEAMAWGRLAMGTGWSGNLDLMTGENSLLVRHRLVKLKKGDHPHWRGQSWAEPDLDHARDLLRPVLDDPERGRGIARRGQAEVLRSHGRHAVGLRILDRLERIVATAPRVLRHKRAMA</sequence>
<dbReference type="SUPFAM" id="SSF53756">
    <property type="entry name" value="UDP-Glycosyltransferase/glycogen phosphorylase"/>
    <property type="match status" value="1"/>
</dbReference>
<evidence type="ECO:0000256" key="1">
    <source>
        <dbReference type="SAM" id="MobiDB-lite"/>
    </source>
</evidence>
<keyword evidence="2" id="KW-0808">Transferase</keyword>
<keyword evidence="3" id="KW-1185">Reference proteome</keyword>
<evidence type="ECO:0000313" key="3">
    <source>
        <dbReference type="Proteomes" id="UP000325255"/>
    </source>
</evidence>
<comment type="caution">
    <text evidence="2">The sequence shown here is derived from an EMBL/GenBank/DDBJ whole genome shotgun (WGS) entry which is preliminary data.</text>
</comment>
<name>A0A5M6IXA9_9PROT</name>
<dbReference type="AlphaFoldDB" id="A0A5M6IXA9"/>
<dbReference type="PANTHER" id="PTHR46656">
    <property type="entry name" value="PUTATIVE-RELATED"/>
    <property type="match status" value="1"/>
</dbReference>
<reference evidence="2 3" key="1">
    <citation type="submission" date="2019-09" db="EMBL/GenBank/DDBJ databases">
        <title>Genome sequence of Rhodovastum atsumiense, a diverse member of the Acetobacteraceae family of non-sulfur purple photosynthetic bacteria.</title>
        <authorList>
            <person name="Meyer T."/>
            <person name="Kyndt J."/>
        </authorList>
    </citation>
    <scope>NUCLEOTIDE SEQUENCE [LARGE SCALE GENOMIC DNA]</scope>
    <source>
        <strain evidence="2 3">DSM 21279</strain>
    </source>
</reference>
<dbReference type="EMBL" id="VWPK01000009">
    <property type="protein sequence ID" value="KAA5612932.1"/>
    <property type="molecule type" value="Genomic_DNA"/>
</dbReference>
<gene>
    <name evidence="2" type="ORF">F1189_07810</name>
</gene>
<accession>A0A5M6IXA9</accession>